<evidence type="ECO:0000313" key="1">
    <source>
        <dbReference type="EMBL" id="QTA78469.1"/>
    </source>
</evidence>
<dbReference type="KEGG" id="dli:dnl_06910"/>
<accession>A0A975B458</accession>
<evidence type="ECO:0000313" key="2">
    <source>
        <dbReference type="Proteomes" id="UP000663720"/>
    </source>
</evidence>
<reference evidence="1" key="1">
    <citation type="journal article" date="2021" name="Microb. Physiol.">
        <title>Proteogenomic Insights into the Physiology of Marine, Sulfate-Reducing, Filamentous Desulfonema limicola and Desulfonema magnum.</title>
        <authorList>
            <person name="Schnaars V."/>
            <person name="Wohlbrand L."/>
            <person name="Scheve S."/>
            <person name="Hinrichs C."/>
            <person name="Reinhardt R."/>
            <person name="Rabus R."/>
        </authorList>
    </citation>
    <scope>NUCLEOTIDE SEQUENCE</scope>
    <source>
        <strain evidence="1">5ac10</strain>
    </source>
</reference>
<gene>
    <name evidence="1" type="ORF">dnl_06910</name>
</gene>
<name>A0A975B458_9BACT</name>
<keyword evidence="2" id="KW-1185">Reference proteome</keyword>
<sequence>MASYNKTILTTTKRIKKNKYLLNFYNSPQKTQKIIATELILETETGKQKDNNINFYFSSQCGG</sequence>
<organism evidence="1 2">
    <name type="scientific">Desulfonema limicola</name>
    <dbReference type="NCBI Taxonomy" id="45656"/>
    <lineage>
        <taxon>Bacteria</taxon>
        <taxon>Pseudomonadati</taxon>
        <taxon>Thermodesulfobacteriota</taxon>
        <taxon>Desulfobacteria</taxon>
        <taxon>Desulfobacterales</taxon>
        <taxon>Desulfococcaceae</taxon>
        <taxon>Desulfonema</taxon>
    </lineage>
</organism>
<protein>
    <submittedName>
        <fullName evidence="1">Uncharacterized protein</fullName>
    </submittedName>
</protein>
<proteinExistence type="predicted"/>
<dbReference type="AlphaFoldDB" id="A0A975B458"/>
<dbReference type="EMBL" id="CP061799">
    <property type="protein sequence ID" value="QTA78469.1"/>
    <property type="molecule type" value="Genomic_DNA"/>
</dbReference>
<dbReference type="Proteomes" id="UP000663720">
    <property type="component" value="Chromosome"/>
</dbReference>